<dbReference type="AlphaFoldDB" id="A0A757VVG1"/>
<feature type="region of interest" description="Disordered" evidence="1">
    <location>
        <begin position="1"/>
        <end position="75"/>
    </location>
</feature>
<dbReference type="EMBL" id="DAAXGR010000015">
    <property type="protein sequence ID" value="HAG0930145.1"/>
    <property type="molecule type" value="Genomic_DNA"/>
</dbReference>
<organism evidence="2">
    <name type="scientific">Salmonella enterica</name>
    <name type="common">Salmonella choleraesuis</name>
    <dbReference type="NCBI Taxonomy" id="28901"/>
    <lineage>
        <taxon>Bacteria</taxon>
        <taxon>Pseudomonadati</taxon>
        <taxon>Pseudomonadota</taxon>
        <taxon>Gammaproteobacteria</taxon>
        <taxon>Enterobacterales</taxon>
        <taxon>Enterobacteriaceae</taxon>
        <taxon>Salmonella</taxon>
    </lineage>
</organism>
<comment type="caution">
    <text evidence="2">The sequence shown here is derived from an EMBL/GenBank/DDBJ whole genome shotgun (WGS) entry which is preliminary data.</text>
</comment>
<proteinExistence type="predicted"/>
<reference evidence="2" key="1">
    <citation type="journal article" date="2018" name="Genome Biol.">
        <title>SKESA: strategic k-mer extension for scrupulous assemblies.</title>
        <authorList>
            <person name="Souvorov A."/>
            <person name="Agarwala R."/>
            <person name="Lipman D.J."/>
        </authorList>
    </citation>
    <scope>NUCLEOTIDE SEQUENCE</scope>
    <source>
        <strain evidence="2">MA.CK_94/00004459</strain>
    </source>
</reference>
<evidence type="ECO:0000256" key="1">
    <source>
        <dbReference type="SAM" id="MobiDB-lite"/>
    </source>
</evidence>
<gene>
    <name evidence="2" type="ORF">G8S40_004194</name>
</gene>
<feature type="compositionally biased region" description="Basic and acidic residues" evidence="1">
    <location>
        <begin position="9"/>
        <end position="29"/>
    </location>
</feature>
<evidence type="ECO:0000313" key="2">
    <source>
        <dbReference type="EMBL" id="HAG0930145.1"/>
    </source>
</evidence>
<sequence>MSAGHGATGRRDRNGRCKPDFHAPDRDVNPKPSLTGESTGREPEGAGETNRHQKRRNREKTASSQEQGRRTGAAPFLLYHRHPVFTFTVYRLPAHGQYADADF</sequence>
<reference evidence="2" key="2">
    <citation type="submission" date="2020-02" db="EMBL/GenBank/DDBJ databases">
        <authorList>
            <consortium name="NCBI Pathogen Detection Project"/>
        </authorList>
    </citation>
    <scope>NUCLEOTIDE SEQUENCE</scope>
    <source>
        <strain evidence="2">MA.CK_94/00004459</strain>
    </source>
</reference>
<protein>
    <submittedName>
        <fullName evidence="2">Uncharacterized protein</fullName>
    </submittedName>
</protein>
<accession>A0A757VVG1</accession>
<name>A0A757VVG1_SALER</name>